<dbReference type="PANTHER" id="PTHR12677">
    <property type="entry name" value="GOLGI APPARATUS MEMBRANE PROTEIN TVP38-RELATED"/>
    <property type="match status" value="1"/>
</dbReference>
<evidence type="ECO:0000256" key="6">
    <source>
        <dbReference type="RuleBase" id="RU366058"/>
    </source>
</evidence>
<sequence>MPLDLKSAATGLMRAAGIAVPLVAGIALGQLATPYLPGFSEWVQTLGVWAPLAFVAAYIGVVLFMLPAFLLTMAGGAVFGVVKGSALVLAGATIGGTLAFLLGRTVLRASVARRVATHPTLSAIDRVIGDDGLRLMFLLRLSPAIPFVLSNYALGVTRVRTRDFVLAMLGMLPIIASYAAFGAAGAKAANGKGALPMPVLVLGVVATVVLGLLFARMTQKAIRDAESKAR</sequence>
<evidence type="ECO:0000256" key="5">
    <source>
        <dbReference type="ARBA" id="ARBA00023136"/>
    </source>
</evidence>
<dbReference type="PANTHER" id="PTHR12677:SF59">
    <property type="entry name" value="GOLGI APPARATUS MEMBRANE PROTEIN TVP38-RELATED"/>
    <property type="match status" value="1"/>
</dbReference>
<dbReference type="EMBL" id="CP053085">
    <property type="protein sequence ID" value="QJR37984.1"/>
    <property type="molecule type" value="Genomic_DNA"/>
</dbReference>
<keyword evidence="5 6" id="KW-0472">Membrane</keyword>
<name>A0A6M4ITC0_9BACT</name>
<keyword evidence="9" id="KW-1185">Reference proteome</keyword>
<feature type="transmembrane region" description="Helical" evidence="6">
    <location>
        <begin position="135"/>
        <end position="154"/>
    </location>
</feature>
<keyword evidence="4 6" id="KW-1133">Transmembrane helix</keyword>
<dbReference type="KEGG" id="ggr:HKW67_21865"/>
<dbReference type="InterPro" id="IPR015414">
    <property type="entry name" value="TMEM64"/>
</dbReference>
<proteinExistence type="inferred from homology"/>
<feature type="transmembrane region" description="Helical" evidence="6">
    <location>
        <begin position="195"/>
        <end position="215"/>
    </location>
</feature>
<evidence type="ECO:0000313" key="9">
    <source>
        <dbReference type="Proteomes" id="UP000500938"/>
    </source>
</evidence>
<dbReference type="Pfam" id="PF09335">
    <property type="entry name" value="VTT_dom"/>
    <property type="match status" value="1"/>
</dbReference>
<evidence type="ECO:0000256" key="4">
    <source>
        <dbReference type="ARBA" id="ARBA00022989"/>
    </source>
</evidence>
<organism evidence="8 9">
    <name type="scientific">Gemmatimonas groenlandica</name>
    <dbReference type="NCBI Taxonomy" id="2732249"/>
    <lineage>
        <taxon>Bacteria</taxon>
        <taxon>Pseudomonadati</taxon>
        <taxon>Gemmatimonadota</taxon>
        <taxon>Gemmatimonadia</taxon>
        <taxon>Gemmatimonadales</taxon>
        <taxon>Gemmatimonadaceae</taxon>
        <taxon>Gemmatimonas</taxon>
    </lineage>
</organism>
<feature type="transmembrane region" description="Helical" evidence="6">
    <location>
        <begin position="166"/>
        <end position="189"/>
    </location>
</feature>
<feature type="domain" description="VTT" evidence="7">
    <location>
        <begin position="66"/>
        <end position="183"/>
    </location>
</feature>
<comment type="similarity">
    <text evidence="6">Belongs to the TVP38/TMEM64 family.</text>
</comment>
<evidence type="ECO:0000256" key="1">
    <source>
        <dbReference type="ARBA" id="ARBA00004651"/>
    </source>
</evidence>
<reference evidence="8 9" key="1">
    <citation type="submission" date="2020-05" db="EMBL/GenBank/DDBJ databases">
        <title>Complete genome sequence of Gemmatimonas greenlandica TET16.</title>
        <authorList>
            <person name="Zeng Y."/>
        </authorList>
    </citation>
    <scope>NUCLEOTIDE SEQUENCE [LARGE SCALE GENOMIC DNA]</scope>
    <source>
        <strain evidence="8 9">TET16</strain>
    </source>
</reference>
<feature type="transmembrane region" description="Helical" evidence="6">
    <location>
        <begin position="12"/>
        <end position="32"/>
    </location>
</feature>
<keyword evidence="2 6" id="KW-1003">Cell membrane</keyword>
<keyword evidence="3 6" id="KW-0812">Transmembrane</keyword>
<evidence type="ECO:0000256" key="2">
    <source>
        <dbReference type="ARBA" id="ARBA00022475"/>
    </source>
</evidence>
<dbReference type="GO" id="GO:0005886">
    <property type="term" value="C:plasma membrane"/>
    <property type="evidence" value="ECO:0007669"/>
    <property type="project" value="UniProtKB-SubCell"/>
</dbReference>
<protein>
    <recommendedName>
        <fullName evidence="6">TVP38/TMEM64 family membrane protein</fullName>
    </recommendedName>
</protein>
<dbReference type="InterPro" id="IPR032816">
    <property type="entry name" value="VTT_dom"/>
</dbReference>
<gene>
    <name evidence="8" type="ORF">HKW67_21865</name>
</gene>
<dbReference type="AlphaFoldDB" id="A0A6M4ITC0"/>
<accession>A0A6M4ITC0</accession>
<feature type="transmembrane region" description="Helical" evidence="6">
    <location>
        <begin position="52"/>
        <end position="79"/>
    </location>
</feature>
<comment type="subcellular location">
    <subcellularLocation>
        <location evidence="1 6">Cell membrane</location>
        <topology evidence="1 6">Multi-pass membrane protein</topology>
    </subcellularLocation>
</comment>
<dbReference type="RefSeq" id="WP_171227421.1">
    <property type="nucleotide sequence ID" value="NZ_CP053085.1"/>
</dbReference>
<evidence type="ECO:0000259" key="7">
    <source>
        <dbReference type="Pfam" id="PF09335"/>
    </source>
</evidence>
<evidence type="ECO:0000256" key="3">
    <source>
        <dbReference type="ARBA" id="ARBA00022692"/>
    </source>
</evidence>
<dbReference type="Proteomes" id="UP000500938">
    <property type="component" value="Chromosome"/>
</dbReference>
<evidence type="ECO:0000313" key="8">
    <source>
        <dbReference type="EMBL" id="QJR37984.1"/>
    </source>
</evidence>
<feature type="transmembrane region" description="Helical" evidence="6">
    <location>
        <begin position="86"/>
        <end position="107"/>
    </location>
</feature>